<dbReference type="KEGG" id="cvn:111113999"/>
<evidence type="ECO:0000313" key="2">
    <source>
        <dbReference type="Proteomes" id="UP000694844"/>
    </source>
</evidence>
<keyword evidence="2" id="KW-1185">Reference proteome</keyword>
<dbReference type="AlphaFoldDB" id="A0A8B8BX87"/>
<sequence>MNNGKSRRQSTLLNKFETTVGNIGEAVVVNVVLKDQDDTSPVGKITVTTQNVEKVIFTIVTPDDTAVTKEEMISETTEQSTITTDFSGQMVKSVQMQLVPAGDKTSVIVRDVDIETCIGNVSTSDPTTASSSSKSELHKRDYL</sequence>
<evidence type="ECO:0000313" key="3">
    <source>
        <dbReference type="RefSeq" id="XP_022307997.1"/>
    </source>
</evidence>
<reference evidence="3" key="1">
    <citation type="submission" date="2025-08" db="UniProtKB">
        <authorList>
            <consortium name="RefSeq"/>
        </authorList>
    </citation>
    <scope>IDENTIFICATION</scope>
    <source>
        <tissue evidence="3">Whole sample</tissue>
    </source>
</reference>
<evidence type="ECO:0000256" key="1">
    <source>
        <dbReference type="SAM" id="MobiDB-lite"/>
    </source>
</evidence>
<accession>A0A8B8BX87</accession>
<feature type="compositionally biased region" description="Low complexity" evidence="1">
    <location>
        <begin position="122"/>
        <end position="134"/>
    </location>
</feature>
<dbReference type="Proteomes" id="UP000694844">
    <property type="component" value="Chromosome 9"/>
</dbReference>
<organism evidence="2 3">
    <name type="scientific">Crassostrea virginica</name>
    <name type="common">Eastern oyster</name>
    <dbReference type="NCBI Taxonomy" id="6565"/>
    <lineage>
        <taxon>Eukaryota</taxon>
        <taxon>Metazoa</taxon>
        <taxon>Spiralia</taxon>
        <taxon>Lophotrochozoa</taxon>
        <taxon>Mollusca</taxon>
        <taxon>Bivalvia</taxon>
        <taxon>Autobranchia</taxon>
        <taxon>Pteriomorphia</taxon>
        <taxon>Ostreida</taxon>
        <taxon>Ostreoidea</taxon>
        <taxon>Ostreidae</taxon>
        <taxon>Crassostrea</taxon>
    </lineage>
</organism>
<feature type="region of interest" description="Disordered" evidence="1">
    <location>
        <begin position="121"/>
        <end position="143"/>
    </location>
</feature>
<proteinExistence type="predicted"/>
<dbReference type="OrthoDB" id="10608450at2759"/>
<dbReference type="GeneID" id="111113999"/>
<gene>
    <name evidence="3" type="primary">LOC111113999</name>
</gene>
<protein>
    <submittedName>
        <fullName evidence="3">Uncharacterized protein LOC111113999</fullName>
    </submittedName>
</protein>
<name>A0A8B8BX87_CRAVI</name>
<dbReference type="RefSeq" id="XP_022307997.1">
    <property type="nucleotide sequence ID" value="XM_022452289.1"/>
</dbReference>